<evidence type="ECO:0000313" key="2">
    <source>
        <dbReference type="Proteomes" id="UP000828251"/>
    </source>
</evidence>
<name>A0A9D3WKG2_9ROSI</name>
<organism evidence="1 2">
    <name type="scientific">Gossypium stocksii</name>
    <dbReference type="NCBI Taxonomy" id="47602"/>
    <lineage>
        <taxon>Eukaryota</taxon>
        <taxon>Viridiplantae</taxon>
        <taxon>Streptophyta</taxon>
        <taxon>Embryophyta</taxon>
        <taxon>Tracheophyta</taxon>
        <taxon>Spermatophyta</taxon>
        <taxon>Magnoliopsida</taxon>
        <taxon>eudicotyledons</taxon>
        <taxon>Gunneridae</taxon>
        <taxon>Pentapetalae</taxon>
        <taxon>rosids</taxon>
        <taxon>malvids</taxon>
        <taxon>Malvales</taxon>
        <taxon>Malvaceae</taxon>
        <taxon>Malvoideae</taxon>
        <taxon>Gossypium</taxon>
    </lineage>
</organism>
<proteinExistence type="predicted"/>
<sequence>MGDADGSNVDHNTKKVIFKDVGDDSVENMVVDMALASEISWKDKLLGGKNTTSFASSMISNGATDVDLKFEDGDIIRSTINGWSTDDGLRGVSKLCVISTLQSHIQGPTETMVSLNYKLLDPNCHPVVIFKEHWDPNSSSKIRKERTVAYDSPPISFKGHNIGNKGGKGRPGRALNKRIRGRWGQFKSTRNLRVPLLEVMNSTAKLFNA</sequence>
<gene>
    <name evidence="1" type="ORF">J1N35_001471</name>
</gene>
<protein>
    <submittedName>
        <fullName evidence="1">Uncharacterized protein</fullName>
    </submittedName>
</protein>
<reference evidence="1 2" key="1">
    <citation type="journal article" date="2021" name="Plant Biotechnol. J.">
        <title>Multi-omics assisted identification of the key and species-specific regulatory components of drought-tolerant mechanisms in Gossypium stocksii.</title>
        <authorList>
            <person name="Yu D."/>
            <person name="Ke L."/>
            <person name="Zhang D."/>
            <person name="Wu Y."/>
            <person name="Sun Y."/>
            <person name="Mei J."/>
            <person name="Sun J."/>
            <person name="Sun Y."/>
        </authorList>
    </citation>
    <scope>NUCLEOTIDE SEQUENCE [LARGE SCALE GENOMIC DNA]</scope>
    <source>
        <strain evidence="2">cv. E1</strain>
        <tissue evidence="1">Leaf</tissue>
    </source>
</reference>
<keyword evidence="2" id="KW-1185">Reference proteome</keyword>
<accession>A0A9D3WKG2</accession>
<dbReference type="EMBL" id="JAIQCV010000001">
    <property type="protein sequence ID" value="KAH1130093.1"/>
    <property type="molecule type" value="Genomic_DNA"/>
</dbReference>
<dbReference type="AlphaFoldDB" id="A0A9D3WKG2"/>
<dbReference type="OrthoDB" id="984375at2759"/>
<comment type="caution">
    <text evidence="1">The sequence shown here is derived from an EMBL/GenBank/DDBJ whole genome shotgun (WGS) entry which is preliminary data.</text>
</comment>
<evidence type="ECO:0000313" key="1">
    <source>
        <dbReference type="EMBL" id="KAH1130093.1"/>
    </source>
</evidence>
<dbReference type="Proteomes" id="UP000828251">
    <property type="component" value="Unassembled WGS sequence"/>
</dbReference>